<comment type="caution">
    <text evidence="3">The sequence shown here is derived from an EMBL/GenBank/DDBJ whole genome shotgun (WGS) entry which is preliminary data.</text>
</comment>
<proteinExistence type="predicted"/>
<name>A0A8H6Z4N3_9AGAR</name>
<reference evidence="3" key="1">
    <citation type="submission" date="2020-05" db="EMBL/GenBank/DDBJ databases">
        <title>Mycena genomes resolve the evolution of fungal bioluminescence.</title>
        <authorList>
            <person name="Tsai I.J."/>
        </authorList>
    </citation>
    <scope>NUCLEOTIDE SEQUENCE</scope>
    <source>
        <strain evidence="3">CCC161011</strain>
    </source>
</reference>
<feature type="signal peptide" evidence="1">
    <location>
        <begin position="1"/>
        <end position="18"/>
    </location>
</feature>
<accession>A0A8H6Z4N3</accession>
<dbReference type="OrthoDB" id="407298at2759"/>
<protein>
    <recommendedName>
        <fullName evidence="2">Heme haloperoxidase family profile domain-containing protein</fullName>
    </recommendedName>
</protein>
<dbReference type="GO" id="GO:0004601">
    <property type="term" value="F:peroxidase activity"/>
    <property type="evidence" value="ECO:0007669"/>
    <property type="project" value="InterPro"/>
</dbReference>
<dbReference type="InterPro" id="IPR036851">
    <property type="entry name" value="Chloroperoxidase-like_sf"/>
</dbReference>
<keyword evidence="1" id="KW-0732">Signal</keyword>
<feature type="chain" id="PRO_5034501263" description="Heme haloperoxidase family profile domain-containing protein" evidence="1">
    <location>
        <begin position="19"/>
        <end position="136"/>
    </location>
</feature>
<dbReference type="AlphaFoldDB" id="A0A8H6Z4N3"/>
<evidence type="ECO:0000256" key="1">
    <source>
        <dbReference type="SAM" id="SignalP"/>
    </source>
</evidence>
<dbReference type="Gene3D" id="1.10.489.10">
    <property type="entry name" value="Chloroperoxidase-like"/>
    <property type="match status" value="1"/>
</dbReference>
<organism evidence="3 4">
    <name type="scientific">Mycena venus</name>
    <dbReference type="NCBI Taxonomy" id="2733690"/>
    <lineage>
        <taxon>Eukaryota</taxon>
        <taxon>Fungi</taxon>
        <taxon>Dikarya</taxon>
        <taxon>Basidiomycota</taxon>
        <taxon>Agaricomycotina</taxon>
        <taxon>Agaricomycetes</taxon>
        <taxon>Agaricomycetidae</taxon>
        <taxon>Agaricales</taxon>
        <taxon>Marasmiineae</taxon>
        <taxon>Mycenaceae</taxon>
        <taxon>Mycena</taxon>
    </lineage>
</organism>
<feature type="domain" description="Heme haloperoxidase family profile" evidence="2">
    <location>
        <begin position="56"/>
        <end position="129"/>
    </location>
</feature>
<dbReference type="Pfam" id="PF01328">
    <property type="entry name" value="Peroxidase_2"/>
    <property type="match status" value="1"/>
</dbReference>
<keyword evidence="4" id="KW-1185">Reference proteome</keyword>
<evidence type="ECO:0000313" key="3">
    <source>
        <dbReference type="EMBL" id="KAF7369215.1"/>
    </source>
</evidence>
<dbReference type="SUPFAM" id="SSF47571">
    <property type="entry name" value="Cloroperoxidase"/>
    <property type="match status" value="1"/>
</dbReference>
<sequence length="136" mass="14927">MPHLKFFLILVAVCITDASSSDTSNHQWISPEATDSGETWLSYQKRGKYFHSNDSYAASEGFNFGPDPVLLTAKFRLLSGAELSTTLGPDALKLHLLDAGNLLEHDVSLSWDDFALGDNLNFNETIFTTSQTPTLG</sequence>
<dbReference type="InterPro" id="IPR000028">
    <property type="entry name" value="Chloroperoxidase"/>
</dbReference>
<dbReference type="EMBL" id="JACAZI010000002">
    <property type="protein sequence ID" value="KAF7369215.1"/>
    <property type="molecule type" value="Genomic_DNA"/>
</dbReference>
<evidence type="ECO:0000313" key="4">
    <source>
        <dbReference type="Proteomes" id="UP000620124"/>
    </source>
</evidence>
<dbReference type="Proteomes" id="UP000620124">
    <property type="component" value="Unassembled WGS sequence"/>
</dbReference>
<gene>
    <name evidence="3" type="ORF">MVEN_00249100</name>
</gene>
<evidence type="ECO:0000259" key="2">
    <source>
        <dbReference type="Pfam" id="PF01328"/>
    </source>
</evidence>